<dbReference type="GO" id="GO:0005789">
    <property type="term" value="C:endoplasmic reticulum membrane"/>
    <property type="evidence" value="ECO:0007669"/>
    <property type="project" value="TreeGrafter"/>
</dbReference>
<evidence type="ECO:0000256" key="3">
    <source>
        <dbReference type="ARBA" id="ARBA00022679"/>
    </source>
</evidence>
<evidence type="ECO:0000256" key="4">
    <source>
        <dbReference type="ARBA" id="ARBA00022692"/>
    </source>
</evidence>
<gene>
    <name evidence="11" type="ORF">ACAT0790_LOCUS16913</name>
</gene>
<accession>A0A7S1M374</accession>
<evidence type="ECO:0000256" key="7">
    <source>
        <dbReference type="ARBA" id="ARBA00023098"/>
    </source>
</evidence>
<keyword evidence="7" id="KW-0443">Lipid metabolism</keyword>
<keyword evidence="3" id="KW-0808">Transferase</keyword>
<comment type="subcellular location">
    <subcellularLocation>
        <location evidence="1">Membrane</location>
        <topology evidence="1">Multi-pass membrane protein</topology>
    </subcellularLocation>
</comment>
<feature type="transmembrane region" description="Helical" evidence="9">
    <location>
        <begin position="95"/>
        <end position="116"/>
    </location>
</feature>
<reference evidence="11" key="1">
    <citation type="submission" date="2021-01" db="EMBL/GenBank/DDBJ databases">
        <authorList>
            <person name="Corre E."/>
            <person name="Pelletier E."/>
            <person name="Niang G."/>
            <person name="Scheremetjew M."/>
            <person name="Finn R."/>
            <person name="Kale V."/>
            <person name="Holt S."/>
            <person name="Cochrane G."/>
            <person name="Meng A."/>
            <person name="Brown T."/>
            <person name="Cohen L."/>
        </authorList>
    </citation>
    <scope>NUCLEOTIDE SEQUENCE</scope>
    <source>
        <strain evidence="11">OF101</strain>
    </source>
</reference>
<evidence type="ECO:0000256" key="8">
    <source>
        <dbReference type="ARBA" id="ARBA00023136"/>
    </source>
</evidence>
<feature type="transmembrane region" description="Helical" evidence="9">
    <location>
        <begin position="170"/>
        <end position="189"/>
    </location>
</feature>
<dbReference type="GO" id="GO:0033188">
    <property type="term" value="F:sphingomyelin synthase activity"/>
    <property type="evidence" value="ECO:0007669"/>
    <property type="project" value="TreeGrafter"/>
</dbReference>
<dbReference type="InterPro" id="IPR025749">
    <property type="entry name" value="Sphingomyelin_synth-like_dom"/>
</dbReference>
<feature type="transmembrane region" description="Helical" evidence="9">
    <location>
        <begin position="51"/>
        <end position="74"/>
    </location>
</feature>
<feature type="transmembrane region" description="Helical" evidence="9">
    <location>
        <begin position="241"/>
        <end position="260"/>
    </location>
</feature>
<dbReference type="GO" id="GO:0005886">
    <property type="term" value="C:plasma membrane"/>
    <property type="evidence" value="ECO:0007669"/>
    <property type="project" value="TreeGrafter"/>
</dbReference>
<evidence type="ECO:0000256" key="6">
    <source>
        <dbReference type="ARBA" id="ARBA00022989"/>
    </source>
</evidence>
<evidence type="ECO:0000256" key="2">
    <source>
        <dbReference type="ARBA" id="ARBA00005441"/>
    </source>
</evidence>
<comment type="similarity">
    <text evidence="2">Belongs to the sphingomyelin synthase family.</text>
</comment>
<evidence type="ECO:0000256" key="1">
    <source>
        <dbReference type="ARBA" id="ARBA00004141"/>
    </source>
</evidence>
<proteinExistence type="inferred from homology"/>
<evidence type="ECO:0000256" key="9">
    <source>
        <dbReference type="SAM" id="Phobius"/>
    </source>
</evidence>
<feature type="transmembrane region" description="Helical" evidence="9">
    <location>
        <begin position="209"/>
        <end position="229"/>
    </location>
</feature>
<keyword evidence="8 9" id="KW-0472">Membrane</keyword>
<dbReference type="PANTHER" id="PTHR21290">
    <property type="entry name" value="SPHINGOMYELIN SYNTHETASE"/>
    <property type="match status" value="1"/>
</dbReference>
<dbReference type="EMBL" id="HBGE01028147">
    <property type="protein sequence ID" value="CAD9120284.1"/>
    <property type="molecule type" value="Transcribed_RNA"/>
</dbReference>
<dbReference type="AlphaFoldDB" id="A0A7S1M374"/>
<protein>
    <recommendedName>
        <fullName evidence="10">Sphingomyelin synthase-like domain-containing protein</fullName>
    </recommendedName>
</protein>
<dbReference type="Pfam" id="PF14360">
    <property type="entry name" value="PAP2_C"/>
    <property type="match status" value="1"/>
</dbReference>
<name>A0A7S1M374_ALECA</name>
<dbReference type="GO" id="GO:0046513">
    <property type="term" value="P:ceramide biosynthetic process"/>
    <property type="evidence" value="ECO:0007669"/>
    <property type="project" value="TreeGrafter"/>
</dbReference>
<dbReference type="GO" id="GO:0047493">
    <property type="term" value="F:ceramide cholinephosphotransferase activity"/>
    <property type="evidence" value="ECO:0007669"/>
    <property type="project" value="TreeGrafter"/>
</dbReference>
<dbReference type="PANTHER" id="PTHR21290:SF25">
    <property type="entry name" value="SPHINGOMYELIN SYNTHASE-RELATED PROTEIN 1"/>
    <property type="match status" value="1"/>
</dbReference>
<evidence type="ECO:0000313" key="11">
    <source>
        <dbReference type="EMBL" id="CAD9120284.1"/>
    </source>
</evidence>
<dbReference type="GO" id="GO:0000139">
    <property type="term" value="C:Golgi membrane"/>
    <property type="evidence" value="ECO:0007669"/>
    <property type="project" value="TreeGrafter"/>
</dbReference>
<keyword evidence="5" id="KW-0746">Sphingolipid metabolism</keyword>
<feature type="domain" description="Sphingomyelin synthase-like" evidence="10">
    <location>
        <begin position="167"/>
        <end position="252"/>
    </location>
</feature>
<dbReference type="InterPro" id="IPR045221">
    <property type="entry name" value="Sphingomyelin_synth-like"/>
</dbReference>
<evidence type="ECO:0000259" key="10">
    <source>
        <dbReference type="Pfam" id="PF14360"/>
    </source>
</evidence>
<organism evidence="11">
    <name type="scientific">Alexandrium catenella</name>
    <name type="common">Red tide dinoflagellate</name>
    <name type="synonym">Gonyaulax catenella</name>
    <dbReference type="NCBI Taxonomy" id="2925"/>
    <lineage>
        <taxon>Eukaryota</taxon>
        <taxon>Sar</taxon>
        <taxon>Alveolata</taxon>
        <taxon>Dinophyceae</taxon>
        <taxon>Gonyaulacales</taxon>
        <taxon>Pyrocystaceae</taxon>
        <taxon>Alexandrium</taxon>
    </lineage>
</organism>
<sequence>MFGFYVQSVCLHYATYSYVHKYALDSNDPPADNKYAVLADPVEDHLKQIKINIHILDLVAASFPALFVLLTALCASMRVGNERVTRAMHMNMLQLWTKVMVCIAFLFIIKGVVGAVTTVPDSSGWTVCKERLGPAGVKYMKQTHPFSDMLKLDLYWNQQYHRPLRYCSDMMYSGHTFTVTLFALGLYELVRIVRPTRNKKKAVADVQKVWLMLLLSVFTVGEQGVEIYFVEKTHFHYTSDIVVALLITFLLYTNGAIALASKKWSKEGSKCFRDVWDAVKGRAPESTDAWDKAWDDAEEKDAEAIQDAKAQVAPVIQQNIETWRHLESSGDVFIPPCCVPFCCYAGREHMYSDDQVKEIIRHFVLTEADKDAWTKDKVLMKPLQEYLKASMNISEGITMRTLKTALKGCPREQV</sequence>
<keyword evidence="4 9" id="KW-0812">Transmembrane</keyword>
<keyword evidence="6 9" id="KW-1133">Transmembrane helix</keyword>
<evidence type="ECO:0000256" key="5">
    <source>
        <dbReference type="ARBA" id="ARBA00022919"/>
    </source>
</evidence>